<gene>
    <name evidence="2" type="ORF">XELAEV_18006734mg</name>
</gene>
<dbReference type="Pfam" id="PF26215">
    <property type="entry name" value="HTH_animal"/>
    <property type="match status" value="1"/>
</dbReference>
<dbReference type="EMBL" id="CM004466">
    <property type="protein sequence ID" value="OCU00954.1"/>
    <property type="molecule type" value="Genomic_DNA"/>
</dbReference>
<name>A0A974I4G4_XENLA</name>
<dbReference type="PANTHER" id="PTHR21301:SF13">
    <property type="match status" value="1"/>
</dbReference>
<dbReference type="SUPFAM" id="SSF82771">
    <property type="entry name" value="GIY-YIG endonuclease"/>
    <property type="match status" value="1"/>
</dbReference>
<evidence type="ECO:0000313" key="2">
    <source>
        <dbReference type="EMBL" id="OCU00954.1"/>
    </source>
</evidence>
<dbReference type="InterPro" id="IPR058912">
    <property type="entry name" value="HTH_animal"/>
</dbReference>
<evidence type="ECO:0000313" key="3">
    <source>
        <dbReference type="Proteomes" id="UP000694892"/>
    </source>
</evidence>
<dbReference type="AlphaFoldDB" id="A0A974I4G4"/>
<dbReference type="PROSITE" id="PS50164">
    <property type="entry name" value="GIY_YIG"/>
    <property type="match status" value="1"/>
</dbReference>
<dbReference type="InterPro" id="IPR035901">
    <property type="entry name" value="GIY-YIG_endonuc_sf"/>
</dbReference>
<dbReference type="Proteomes" id="UP000694892">
    <property type="component" value="Chromosome 1L"/>
</dbReference>
<evidence type="ECO:0000259" key="1">
    <source>
        <dbReference type="PROSITE" id="PS50164"/>
    </source>
</evidence>
<accession>A0A974I4G4</accession>
<dbReference type="Pfam" id="PF01541">
    <property type="entry name" value="GIY-YIG"/>
    <property type="match status" value="1"/>
</dbReference>
<dbReference type="InterPro" id="IPR000305">
    <property type="entry name" value="GIY-YIG_endonuc"/>
</dbReference>
<sequence length="332" mass="38584">MLIWQGSEQLLKEFVSQLNINTFNLIFTLNFDRCSLEFLDILITKDNGGLLSTNLYRKKTASNSLLHASSMHPHKCIDGIPKGQYLRLRRICSSDESFKQEAHKLYQRFKARGYKTRCLNKAYQNAFRQNREELLYQTHKVGTPRGKSKKQNETRLIMTFSENDKEIRSIIEKHWNILSKNPSLGTFRCGTCEQCSHLKISTTFGRGTSTFDMYQYICCTTTHVVYLFTCHCGSKYVGKTTRPLKRRIYEHLRDVKNCNLMSSIAKHIYCLHDGKYAGSYFQGIDCLHGDIRGGDLDKKLLQLETMWIFRLNTYKSNFGLNGHLNFQAFINT</sequence>
<organism evidence="2 3">
    <name type="scientific">Xenopus laevis</name>
    <name type="common">African clawed frog</name>
    <dbReference type="NCBI Taxonomy" id="8355"/>
    <lineage>
        <taxon>Eukaryota</taxon>
        <taxon>Metazoa</taxon>
        <taxon>Chordata</taxon>
        <taxon>Craniata</taxon>
        <taxon>Vertebrata</taxon>
        <taxon>Euteleostomi</taxon>
        <taxon>Amphibia</taxon>
        <taxon>Batrachia</taxon>
        <taxon>Anura</taxon>
        <taxon>Pipoidea</taxon>
        <taxon>Pipidae</taxon>
        <taxon>Xenopodinae</taxon>
        <taxon>Xenopus</taxon>
        <taxon>Xenopus</taxon>
    </lineage>
</organism>
<dbReference type="PANTHER" id="PTHR21301">
    <property type="entry name" value="REVERSE TRANSCRIPTASE"/>
    <property type="match status" value="1"/>
</dbReference>
<feature type="domain" description="GIY-YIG" evidence="1">
    <location>
        <begin position="221"/>
        <end position="317"/>
    </location>
</feature>
<reference evidence="3" key="1">
    <citation type="journal article" date="2016" name="Nature">
        <title>Genome evolution in the allotetraploid frog Xenopus laevis.</title>
        <authorList>
            <person name="Session A.M."/>
            <person name="Uno Y."/>
            <person name="Kwon T."/>
            <person name="Chapman J.A."/>
            <person name="Toyoda A."/>
            <person name="Takahashi S."/>
            <person name="Fukui A."/>
            <person name="Hikosaka A."/>
            <person name="Suzuki A."/>
            <person name="Kondo M."/>
            <person name="van Heeringen S.J."/>
            <person name="Quigley I."/>
            <person name="Heinz S."/>
            <person name="Ogino H."/>
            <person name="Ochi H."/>
            <person name="Hellsten U."/>
            <person name="Lyons J.B."/>
            <person name="Simakov O."/>
            <person name="Putnam N."/>
            <person name="Stites J."/>
            <person name="Kuroki Y."/>
            <person name="Tanaka T."/>
            <person name="Michiue T."/>
            <person name="Watanabe M."/>
            <person name="Bogdanovic O."/>
            <person name="Lister R."/>
            <person name="Georgiou G."/>
            <person name="Paranjpe S.S."/>
            <person name="van Kruijsbergen I."/>
            <person name="Shu S."/>
            <person name="Carlson J."/>
            <person name="Kinoshita T."/>
            <person name="Ohta Y."/>
            <person name="Mawaribuchi S."/>
            <person name="Jenkins J."/>
            <person name="Grimwood J."/>
            <person name="Schmutz J."/>
            <person name="Mitros T."/>
            <person name="Mozaffari S.V."/>
            <person name="Suzuki Y."/>
            <person name="Haramoto Y."/>
            <person name="Yamamoto T.S."/>
            <person name="Takagi C."/>
            <person name="Heald R."/>
            <person name="Miller K."/>
            <person name="Haudenschild C."/>
            <person name="Kitzman J."/>
            <person name="Nakayama T."/>
            <person name="Izutsu Y."/>
            <person name="Robert J."/>
            <person name="Fortriede J."/>
            <person name="Burns K."/>
            <person name="Lotay V."/>
            <person name="Karimi K."/>
            <person name="Yasuoka Y."/>
            <person name="Dichmann D.S."/>
            <person name="Flajnik M.F."/>
            <person name="Houston D.W."/>
            <person name="Shendure J."/>
            <person name="DuPasquier L."/>
            <person name="Vize P.D."/>
            <person name="Zorn A.M."/>
            <person name="Ito M."/>
            <person name="Marcotte E.M."/>
            <person name="Wallingford J.B."/>
            <person name="Ito Y."/>
            <person name="Asashima M."/>
            <person name="Ueno N."/>
            <person name="Matsuda Y."/>
            <person name="Veenstra G.J."/>
            <person name="Fujiyama A."/>
            <person name="Harland R.M."/>
            <person name="Taira M."/>
            <person name="Rokhsar D.S."/>
        </authorList>
    </citation>
    <scope>NUCLEOTIDE SEQUENCE [LARGE SCALE GENOMIC DNA]</scope>
    <source>
        <strain evidence="3">J</strain>
    </source>
</reference>
<protein>
    <recommendedName>
        <fullName evidence="1">GIY-YIG domain-containing protein</fullName>
    </recommendedName>
</protein>
<proteinExistence type="predicted"/>